<dbReference type="InterPro" id="IPR001279">
    <property type="entry name" value="Metallo-B-lactamas"/>
</dbReference>
<comment type="subcellular location">
    <subcellularLocation>
        <location evidence="1">Cytoplasm</location>
        <location evidence="1">Cytosol</location>
    </subcellularLocation>
</comment>
<dbReference type="InterPro" id="IPR039344">
    <property type="entry name" value="MBLAC1"/>
</dbReference>
<accession>A0A915JR29</accession>
<evidence type="ECO:0000259" key="7">
    <source>
        <dbReference type="Pfam" id="PF00753"/>
    </source>
</evidence>
<dbReference type="PANTHER" id="PTHR23200">
    <property type="entry name" value="METALLO-BETA-LACTAMASE DOMAIN-CONTAINING PROTEIN 1"/>
    <property type="match status" value="1"/>
</dbReference>
<evidence type="ECO:0000256" key="6">
    <source>
        <dbReference type="ARBA" id="ARBA00045869"/>
    </source>
</evidence>
<dbReference type="WBParaSite" id="nRc.2.0.1.t28572-RA">
    <property type="protein sequence ID" value="nRc.2.0.1.t28572-RA"/>
    <property type="gene ID" value="nRc.2.0.1.g28572"/>
</dbReference>
<keyword evidence="8" id="KW-1185">Reference proteome</keyword>
<protein>
    <recommendedName>
        <fullName evidence="3">Metallo-beta-lactamase domain-containing protein 1</fullName>
    </recommendedName>
    <alternativeName>
        <fullName evidence="4">Endoribonuclease MBLAC1</fullName>
    </alternativeName>
</protein>
<evidence type="ECO:0000313" key="9">
    <source>
        <dbReference type="WBParaSite" id="nRc.2.0.1.t28572-RA"/>
    </source>
</evidence>
<dbReference type="Proteomes" id="UP000887565">
    <property type="component" value="Unplaced"/>
</dbReference>
<evidence type="ECO:0000256" key="2">
    <source>
        <dbReference type="ARBA" id="ARBA00011738"/>
    </source>
</evidence>
<dbReference type="InterPro" id="IPR036866">
    <property type="entry name" value="RibonucZ/Hydroxyglut_hydro"/>
</dbReference>
<dbReference type="Gene3D" id="3.60.15.10">
    <property type="entry name" value="Ribonuclease Z/Hydroxyacylglutathione hydrolase-like"/>
    <property type="match status" value="1"/>
</dbReference>
<feature type="domain" description="Metallo-beta-lactamase" evidence="7">
    <location>
        <begin position="9"/>
        <end position="39"/>
    </location>
</feature>
<organism evidence="8 9">
    <name type="scientific">Romanomermis culicivorax</name>
    <name type="common">Nematode worm</name>
    <dbReference type="NCBI Taxonomy" id="13658"/>
    <lineage>
        <taxon>Eukaryota</taxon>
        <taxon>Metazoa</taxon>
        <taxon>Ecdysozoa</taxon>
        <taxon>Nematoda</taxon>
        <taxon>Enoplea</taxon>
        <taxon>Dorylaimia</taxon>
        <taxon>Mermithida</taxon>
        <taxon>Mermithoidea</taxon>
        <taxon>Mermithidae</taxon>
        <taxon>Romanomermis</taxon>
    </lineage>
</organism>
<sequence length="98" mass="11083">MVYSLKAYSLEPDQIDHVVCTHGHLDHVGNLNLFPKATVYLDNDIMNSDGLFQADIRWNEEQLELVPGVKLWKTPGHTCHDLSLLVENDARTKTIVIA</sequence>
<proteinExistence type="predicted"/>
<comment type="function">
    <text evidence="6">Endoribonuclease that catalyzes the hydrolysis of histone-coding pre-mRNA 3'-end. Involved in histone pre-mRNA processing during the S-phase of the cell cycle, which is required for entering/progressing through S-phase. Cleaves histone pre-mRNA at a major and a minor cleavage site after the 5'-ACCCA-3' and the 5'-ACCCACA-3' sequence, respectively, and located downstream of the stem-loop. May require the presence of the HDE element located at the histone pre-RNA 3'-end to avoid non-specific cleavage.</text>
</comment>
<evidence type="ECO:0000256" key="4">
    <source>
        <dbReference type="ARBA" id="ARBA00032988"/>
    </source>
</evidence>
<dbReference type="GO" id="GO:0005829">
    <property type="term" value="C:cytosol"/>
    <property type="evidence" value="ECO:0007669"/>
    <property type="project" value="UniProtKB-SubCell"/>
</dbReference>
<evidence type="ECO:0000256" key="1">
    <source>
        <dbReference type="ARBA" id="ARBA00004514"/>
    </source>
</evidence>
<reference evidence="9" key="1">
    <citation type="submission" date="2022-11" db="UniProtKB">
        <authorList>
            <consortium name="WormBaseParasite"/>
        </authorList>
    </citation>
    <scope>IDENTIFICATION</scope>
</reference>
<name>A0A915JR29_ROMCU</name>
<evidence type="ECO:0000256" key="3">
    <source>
        <dbReference type="ARBA" id="ARBA00014856"/>
    </source>
</evidence>
<evidence type="ECO:0000313" key="8">
    <source>
        <dbReference type="Proteomes" id="UP000887565"/>
    </source>
</evidence>
<comment type="subunit">
    <text evidence="2">Homodimer.</text>
</comment>
<dbReference type="SUPFAM" id="SSF56281">
    <property type="entry name" value="Metallo-hydrolase/oxidoreductase"/>
    <property type="match status" value="1"/>
</dbReference>
<dbReference type="PANTHER" id="PTHR23200:SF48">
    <property type="entry name" value="METALLO-BETA-LACTAMASE DOMAIN-CONTAINING PROTEIN 1"/>
    <property type="match status" value="1"/>
</dbReference>
<dbReference type="Pfam" id="PF00753">
    <property type="entry name" value="Lactamase_B"/>
    <property type="match status" value="1"/>
</dbReference>
<dbReference type="AlphaFoldDB" id="A0A915JR29"/>
<comment type="catalytic activity">
    <reaction evidence="5">
        <text>a ribonucleotidyl-ribonucleotide-RNA + H2O = a 3'-end ribonucleotide-RNA + a 5'-end 5'-phospho-ribonucleoside-RNA + H(+)</text>
        <dbReference type="Rhea" id="RHEA:68096"/>
        <dbReference type="Rhea" id="RHEA-COMP:15179"/>
        <dbReference type="Rhea" id="RHEA-COMP:17355"/>
        <dbReference type="Rhea" id="RHEA-COMP:17428"/>
        <dbReference type="ChEBI" id="CHEBI:15377"/>
        <dbReference type="ChEBI" id="CHEBI:15378"/>
        <dbReference type="ChEBI" id="CHEBI:74896"/>
        <dbReference type="ChEBI" id="CHEBI:138282"/>
        <dbReference type="ChEBI" id="CHEBI:173118"/>
    </reaction>
    <physiologicalReaction direction="left-to-right" evidence="5">
        <dbReference type="Rhea" id="RHEA:68097"/>
    </physiologicalReaction>
</comment>
<evidence type="ECO:0000256" key="5">
    <source>
        <dbReference type="ARBA" id="ARBA00044690"/>
    </source>
</evidence>